<protein>
    <submittedName>
        <fullName evidence="1">Uncharacterized protein</fullName>
    </submittedName>
</protein>
<organism evidence="1 2">
    <name type="scientific">Flavobacterium gilvum</name>
    <dbReference type="NCBI Taxonomy" id="1492737"/>
    <lineage>
        <taxon>Bacteria</taxon>
        <taxon>Pseudomonadati</taxon>
        <taxon>Bacteroidota</taxon>
        <taxon>Flavobacteriia</taxon>
        <taxon>Flavobacteriales</taxon>
        <taxon>Flavobacteriaceae</taxon>
        <taxon>Flavobacterium</taxon>
    </lineage>
</organism>
<evidence type="ECO:0000313" key="1">
    <source>
        <dbReference type="EMBL" id="AOW11405.1"/>
    </source>
</evidence>
<dbReference type="EMBL" id="CP017479">
    <property type="protein sequence ID" value="AOW11405.1"/>
    <property type="molecule type" value="Genomic_DNA"/>
</dbReference>
<keyword evidence="2" id="KW-1185">Reference proteome</keyword>
<reference evidence="1 2" key="1">
    <citation type="submission" date="2016-10" db="EMBL/GenBank/DDBJ databases">
        <title>Flavobacterium gilvum sp. nov., isolated from stream water.</title>
        <authorList>
            <person name="Shin S.-K."/>
            <person name="Cho Y.-J."/>
            <person name="Yi H."/>
        </authorList>
    </citation>
    <scope>NUCLEOTIDE SEQUENCE [LARGE SCALE GENOMIC DNA]</scope>
    <source>
        <strain evidence="1 2">EM1308</strain>
    </source>
</reference>
<sequence>MQGTQGYDPNIKDYKLSSIANKSFSGYQILAYYYVSWAIAIPEMLSQLQLPFDKEYKLASTMYNTK</sequence>
<evidence type="ECO:0000313" key="2">
    <source>
        <dbReference type="Proteomes" id="UP000175968"/>
    </source>
</evidence>
<dbReference type="AlphaFoldDB" id="A0AAC9I734"/>
<proteinExistence type="predicted"/>
<name>A0AAC9I734_9FLAO</name>
<dbReference type="KEGG" id="fgl:EM308_14060"/>
<accession>A0AAC9I734</accession>
<dbReference type="Proteomes" id="UP000175968">
    <property type="component" value="Chromosome"/>
</dbReference>
<gene>
    <name evidence="1" type="ORF">EM308_14060</name>
</gene>